<feature type="region of interest" description="Disordered" evidence="1">
    <location>
        <begin position="16"/>
        <end position="36"/>
    </location>
</feature>
<keyword evidence="3" id="KW-1185">Reference proteome</keyword>
<dbReference type="KEGG" id="pte:PTT_18097"/>
<organism evidence="3">
    <name type="scientific">Pyrenophora teres f. teres (strain 0-1)</name>
    <name type="common">Barley net blotch fungus</name>
    <name type="synonym">Drechslera teres f. teres</name>
    <dbReference type="NCBI Taxonomy" id="861557"/>
    <lineage>
        <taxon>Eukaryota</taxon>
        <taxon>Fungi</taxon>
        <taxon>Dikarya</taxon>
        <taxon>Ascomycota</taxon>
        <taxon>Pezizomycotina</taxon>
        <taxon>Dothideomycetes</taxon>
        <taxon>Pleosporomycetidae</taxon>
        <taxon>Pleosporales</taxon>
        <taxon>Pleosporineae</taxon>
        <taxon>Pleosporaceae</taxon>
        <taxon>Pyrenophora</taxon>
    </lineage>
</organism>
<dbReference type="EMBL" id="GL537340">
    <property type="protein sequence ID" value="EFQ86613.1"/>
    <property type="molecule type" value="Genomic_DNA"/>
</dbReference>
<protein>
    <submittedName>
        <fullName evidence="2">Uncharacterized protein</fullName>
    </submittedName>
</protein>
<gene>
    <name evidence="2" type="ORF">PTT_18097</name>
</gene>
<dbReference type="AlphaFoldDB" id="E3S5Y6"/>
<accession>E3S5Y6</accession>
<dbReference type="HOGENOM" id="CLU_2997545_0_0_1"/>
<evidence type="ECO:0000313" key="2">
    <source>
        <dbReference type="EMBL" id="EFQ86613.1"/>
    </source>
</evidence>
<evidence type="ECO:0000313" key="3">
    <source>
        <dbReference type="Proteomes" id="UP000001067"/>
    </source>
</evidence>
<evidence type="ECO:0000256" key="1">
    <source>
        <dbReference type="SAM" id="MobiDB-lite"/>
    </source>
</evidence>
<feature type="compositionally biased region" description="Pro residues" evidence="1">
    <location>
        <begin position="21"/>
        <end position="35"/>
    </location>
</feature>
<reference evidence="2 3" key="1">
    <citation type="journal article" date="2010" name="Genome Biol.">
        <title>A first genome assembly of the barley fungal pathogen Pyrenophora teres f. teres.</title>
        <authorList>
            <person name="Ellwood S.R."/>
            <person name="Liu Z."/>
            <person name="Syme R.A."/>
            <person name="Lai Z."/>
            <person name="Hane J.K."/>
            <person name="Keiper F."/>
            <person name="Moffat C.S."/>
            <person name="Oliver R.P."/>
            <person name="Friesen T.L."/>
        </authorList>
    </citation>
    <scope>NUCLEOTIDE SEQUENCE [LARGE SCALE GENOMIC DNA]</scope>
    <source>
        <strain evidence="2 3">0-1</strain>
    </source>
</reference>
<sequence>MSELTARIAKIKTISTLTPAKPTPTPAVDATPPPAMSALPRELKGLKDPNAFNEIPD</sequence>
<dbReference type="Proteomes" id="UP000001067">
    <property type="component" value="Unassembled WGS sequence"/>
</dbReference>
<name>E3S5Y6_PYRTT</name>
<proteinExistence type="predicted"/>